<evidence type="ECO:0000313" key="2">
    <source>
        <dbReference type="EMBL" id="VYU76643.1"/>
    </source>
</evidence>
<dbReference type="EMBL" id="CACRTZ010000037">
    <property type="protein sequence ID" value="VYU76643.1"/>
    <property type="molecule type" value="Genomic_DNA"/>
</dbReference>
<evidence type="ECO:0000256" key="1">
    <source>
        <dbReference type="SAM" id="SignalP"/>
    </source>
</evidence>
<dbReference type="OrthoDB" id="129846at2"/>
<dbReference type="AlphaFoldDB" id="A0A6N3HKX4"/>
<organism evidence="2">
    <name type="scientific">Phytobacter massiliensis</name>
    <dbReference type="NCBI Taxonomy" id="1485952"/>
    <lineage>
        <taxon>Bacteria</taxon>
        <taxon>Pseudomonadati</taxon>
        <taxon>Pseudomonadota</taxon>
        <taxon>Gammaproteobacteria</taxon>
        <taxon>Enterobacterales</taxon>
        <taxon>Enterobacteriaceae</taxon>
        <taxon>Phytobacter</taxon>
    </lineage>
</organism>
<gene>
    <name evidence="2" type="ORF">EMLFYP7_04029</name>
</gene>
<evidence type="ECO:0008006" key="3">
    <source>
        <dbReference type="Google" id="ProtNLM"/>
    </source>
</evidence>
<proteinExistence type="predicted"/>
<feature type="chain" id="PRO_5027003962" description="Spore coat protein U domain-containing protein" evidence="1">
    <location>
        <begin position="24"/>
        <end position="126"/>
    </location>
</feature>
<sequence length="126" mass="13445">MKYKHSLPVLLSVALLTPACAIAANGTIGATLTLTNGCAINSSAVRNDMAFNVQCTSRSYAIQADSAGNAPFSLYSDNGQAIAASDSLPRVSTREGTDSYRLYARSHQPERLSENTFHTVNITVVY</sequence>
<reference evidence="2" key="1">
    <citation type="submission" date="2019-11" db="EMBL/GenBank/DDBJ databases">
        <authorList>
            <person name="Feng L."/>
        </authorList>
    </citation>
    <scope>NUCLEOTIDE SEQUENCE</scope>
    <source>
        <strain evidence="2">EMassiliensisLFYP7</strain>
    </source>
</reference>
<keyword evidence="1" id="KW-0732">Signal</keyword>
<dbReference type="RefSeq" id="WP_044173611.1">
    <property type="nucleotide sequence ID" value="NZ_CABKSF010000001.1"/>
</dbReference>
<protein>
    <recommendedName>
        <fullName evidence="3">Spore coat protein U domain-containing protein</fullName>
    </recommendedName>
</protein>
<accession>A0A6N3HKX4</accession>
<feature type="signal peptide" evidence="1">
    <location>
        <begin position="1"/>
        <end position="23"/>
    </location>
</feature>
<name>A0A6N3HKX4_9ENTR</name>